<dbReference type="InterPro" id="IPR012334">
    <property type="entry name" value="Pectin_lyas_fold"/>
</dbReference>
<dbReference type="OrthoDB" id="468094at2"/>
<dbReference type="SMART" id="SM00912">
    <property type="entry name" value="Haemagg_act"/>
    <property type="match status" value="1"/>
</dbReference>
<gene>
    <name evidence="2" type="ORF">BJP34_30615</name>
</gene>
<dbReference type="STRING" id="1458985.BJP34_30615"/>
<sequence length="1273" mass="129453">MKIVRSLVIFAGITLSGYYGITHSVNPAVAQIVPDQTLGDNQTLVKPNVEVKGLPADLIEGGVTRGDNLFHSFSDFNVRDLQRVYFANPAGINTILSRVTGSNISKIFGTLGVDGAANLFLLNPNGIVFGANSQLDVAGSFVGSTANSIVFGNGTEFSATNPEEPPLLTINITPGLQYGQNPPQPIVNAGNLAVGQGQNVTLVGGSVISTGDILAPGGEIKILAVPRQTLVQLGQAGQILTVSTPTVPLTPSDPASVTEFLSSLNHDTGVTVSSDGQVILTDSGTQVPLTPGTVIISGDLSAANLSPGQTGGKVTVLGDQVGLFEAQLNGGSNVTITAGTTGNQEGNITADGFDITKTTPGEVTLSLQAANDISLKNVDIKASSGLLNLFLEADSDNSGSGDVELMNGEIDTGGGAVTITAAGAIALERIGINSDTEGQRNAGDITITAGSLLLENKSDLDSNTKGNSSGNAGNITITADSVVFTNNSGLGTNTRDNSTGDAGEITITAGSLLIENQSGLGSETRGNSSGNGGKITINADSVVFTNNSGLGTNTRDNSTGDAGEITITAGSVLFENQGGIGSDTQDNSSGNGGTITITADSLVLREQSGLGTNTRDNSTGDAGEIKIKADSLSIANNSGLGSIASDGSSGNAGSITIDVGTLSLDNESAIGQSGIPPNVDVIDAEESNNAGKITIIADNISITNKSIIDSNSNNSDQGGDISITVTDLLLLRNESKIFAYSGDPNSDIQTEGNAGDITITAGSISLEDDSDIESNTRGNSSGDAGKITITADSVEFTGKTGKSGIGTNTQDNSTGNAGEITITASSVLFKGKDSGLGSDTKDHSSGNGGTITITADSLVFRNQSGIGTNTRDHSTGNAGEIIITAGSVLFENQTGLGSDTKDRSSGNGGTITITADSLVFRNQSGLGTNTTDHSTGNAGEIIITAGSVLFENQTGLGSETQKNSSGDAGKITITADSLVLRGGSSIGTRTIDNSTGDAGTITINADSISLENNSNISAQTFSGDGGNIILTLQDLLILRDGSQISTSAGTEDQPGNGGKITITADFILAVLEENSDITANAFDGMGGNITLTAQGIFGFNFPDQLTNLSDITASSERGVDGNITINILGVNPSQGLVELPTTVVDASKLIAARCADNVKVASDDSKGDEFIITGRGGLPPSPLDPIIRQTVIADWVTIDNSATTNYQSQLTPAAREESVPKRPKRRIVEAQGWLIGPDGTVILTAFPTTPDTWANSSLKSPSCEDLRRISNGS</sequence>
<dbReference type="RefSeq" id="WP_070395603.1">
    <property type="nucleotide sequence ID" value="NZ_CP017599.1"/>
</dbReference>
<feature type="domain" description="Filamentous haemagglutinin FhaB/tRNA nuclease CdiA-like TPS" evidence="1">
    <location>
        <begin position="40"/>
        <end position="152"/>
    </location>
</feature>
<accession>A0A1D8U055</accession>
<name>A0A1D8U055_9CYAN</name>
<proteinExistence type="predicted"/>
<organism evidence="2 3">
    <name type="scientific">Moorena producens PAL-8-15-08-1</name>
    <dbReference type="NCBI Taxonomy" id="1458985"/>
    <lineage>
        <taxon>Bacteria</taxon>
        <taxon>Bacillati</taxon>
        <taxon>Cyanobacteriota</taxon>
        <taxon>Cyanophyceae</taxon>
        <taxon>Coleofasciculales</taxon>
        <taxon>Coleofasciculaceae</taxon>
        <taxon>Moorena</taxon>
    </lineage>
</organism>
<dbReference type="NCBIfam" id="TIGR01901">
    <property type="entry name" value="adhes_NPXG"/>
    <property type="match status" value="1"/>
</dbReference>
<dbReference type="InterPro" id="IPR011050">
    <property type="entry name" value="Pectin_lyase_fold/virulence"/>
</dbReference>
<dbReference type="InterPro" id="IPR008638">
    <property type="entry name" value="FhaB/CdiA-like_TPS"/>
</dbReference>
<dbReference type="Proteomes" id="UP000177870">
    <property type="component" value="Chromosome"/>
</dbReference>
<dbReference type="Gene3D" id="2.160.20.10">
    <property type="entry name" value="Single-stranded right-handed beta-helix, Pectin lyase-like"/>
    <property type="match status" value="4"/>
</dbReference>
<dbReference type="KEGG" id="mpro:BJP34_30615"/>
<protein>
    <recommendedName>
        <fullName evidence="1">Filamentous haemagglutinin FhaB/tRNA nuclease CdiA-like TPS domain-containing protein</fullName>
    </recommendedName>
</protein>
<evidence type="ECO:0000313" key="2">
    <source>
        <dbReference type="EMBL" id="AOX03215.1"/>
    </source>
</evidence>
<dbReference type="EMBL" id="CP017599">
    <property type="protein sequence ID" value="AOX03215.1"/>
    <property type="molecule type" value="Genomic_DNA"/>
</dbReference>
<evidence type="ECO:0000259" key="1">
    <source>
        <dbReference type="SMART" id="SM00912"/>
    </source>
</evidence>
<dbReference type="AlphaFoldDB" id="A0A1D8U055"/>
<dbReference type="SUPFAM" id="SSF51126">
    <property type="entry name" value="Pectin lyase-like"/>
    <property type="match status" value="3"/>
</dbReference>
<evidence type="ECO:0000313" key="3">
    <source>
        <dbReference type="Proteomes" id="UP000177870"/>
    </source>
</evidence>
<dbReference type="Pfam" id="PF05860">
    <property type="entry name" value="TPS"/>
    <property type="match status" value="1"/>
</dbReference>
<reference evidence="3" key="1">
    <citation type="submission" date="2016-10" db="EMBL/GenBank/DDBJ databases">
        <title>Comparative genomics uncovers the prolific and rare metabolic potential of the cyanobacterial genus Moorea.</title>
        <authorList>
            <person name="Leao T."/>
            <person name="Castelao G."/>
            <person name="Korobeynikov A."/>
            <person name="Monroe E.A."/>
            <person name="Podell S."/>
            <person name="Glukhov E."/>
            <person name="Allen E."/>
            <person name="Gerwick W.H."/>
            <person name="Gerwick L."/>
        </authorList>
    </citation>
    <scope>NUCLEOTIDE SEQUENCE [LARGE SCALE GENOMIC DNA]</scope>
    <source>
        <strain evidence="3">PAL-8-15-08-1</strain>
    </source>
</reference>